<dbReference type="InterPro" id="IPR008906">
    <property type="entry name" value="HATC_C_dom"/>
</dbReference>
<sequence length="290" mass="33998">MCKIEIALYSLFWNEILERFNATNKILQSPEMVLPSAVDAHTSLKAFVESRRECFAQYEERAKKLSGSTEYSQAQRRQRNRNVCLNPLCYETGDEVQQSPSDQFRITSFIPVIDQFNVSLKDRINAYKNVCEYFGILNRLDKMKPYKIIMSANNLVNKYKPDLEESLGNELVQFSALLKLYMDDYDANANVPKELFFYKILNANNFISSFRNVEILLRMYLVLMVSNYSGERSFSKLKLIKNRLRTNMSQNRLSYFTLMSIESNLLREINFLDIVKTFVLQKARKTYISL</sequence>
<feature type="domain" description="HAT C-terminal dimerisation" evidence="1">
    <location>
        <begin position="207"/>
        <end position="265"/>
    </location>
</feature>
<dbReference type="GeneID" id="136085380"/>
<gene>
    <name evidence="3" type="primary">LOC136085380</name>
</gene>
<dbReference type="Proteomes" id="UP001652625">
    <property type="component" value="Chromosome 09"/>
</dbReference>
<proteinExistence type="predicted"/>
<accession>A0ABM4CLV3</accession>
<evidence type="ECO:0000313" key="2">
    <source>
        <dbReference type="Proteomes" id="UP001652625"/>
    </source>
</evidence>
<dbReference type="InterPro" id="IPR052958">
    <property type="entry name" value="IFN-induced_PKR_regulator"/>
</dbReference>
<evidence type="ECO:0000259" key="1">
    <source>
        <dbReference type="Pfam" id="PF05699"/>
    </source>
</evidence>
<organism evidence="2 3">
    <name type="scientific">Hydra vulgaris</name>
    <name type="common">Hydra</name>
    <name type="synonym">Hydra attenuata</name>
    <dbReference type="NCBI Taxonomy" id="6087"/>
    <lineage>
        <taxon>Eukaryota</taxon>
        <taxon>Metazoa</taxon>
        <taxon>Cnidaria</taxon>
        <taxon>Hydrozoa</taxon>
        <taxon>Hydroidolina</taxon>
        <taxon>Anthoathecata</taxon>
        <taxon>Aplanulata</taxon>
        <taxon>Hydridae</taxon>
        <taxon>Hydra</taxon>
    </lineage>
</organism>
<evidence type="ECO:0000313" key="3">
    <source>
        <dbReference type="RefSeq" id="XP_065662753.1"/>
    </source>
</evidence>
<reference evidence="3" key="1">
    <citation type="submission" date="2025-08" db="UniProtKB">
        <authorList>
            <consortium name="RefSeq"/>
        </authorList>
    </citation>
    <scope>IDENTIFICATION</scope>
</reference>
<keyword evidence="2" id="KW-1185">Reference proteome</keyword>
<dbReference type="RefSeq" id="XP_065662753.1">
    <property type="nucleotide sequence ID" value="XM_065806681.1"/>
</dbReference>
<dbReference type="PANTHER" id="PTHR46289:SF14">
    <property type="entry name" value="DUF4371 DOMAIN-CONTAINING PROTEIN"/>
    <property type="match status" value="1"/>
</dbReference>
<protein>
    <submittedName>
        <fullName evidence="3">Uncharacterized protein LOC136085380</fullName>
    </submittedName>
</protein>
<dbReference type="Pfam" id="PF05699">
    <property type="entry name" value="Dimer_Tnp_hAT"/>
    <property type="match status" value="1"/>
</dbReference>
<dbReference type="PANTHER" id="PTHR46289">
    <property type="entry name" value="52 KDA REPRESSOR OF THE INHIBITOR OF THE PROTEIN KINASE-LIKE PROTEIN-RELATED"/>
    <property type="match status" value="1"/>
</dbReference>
<name>A0ABM4CLV3_HYDVU</name>